<sequence length="201" mass="23395">MNHNSVSFGWFYKCSSRLTVAELRELYESVKSRQSVLIEGQKTIQPLEKSVDQATMRIWEDMECDSQSKRFYLDVKQNDRRTLSSKLAELRVRTHSVDFPPAHSVALPFEGIGQLGMMQLDSILEELWRKGSFEEEAEHFPILRCYRTDGKSFFFDSLANNSSHGDFLRNRRGLNGCRTKECESPRYPTKQCTQEKESQVH</sequence>
<dbReference type="InterPro" id="IPR006628">
    <property type="entry name" value="PUR-bd_fam"/>
</dbReference>
<keyword evidence="4" id="KW-1185">Reference proteome</keyword>
<dbReference type="Gene3D" id="3.30.2450.30">
    <property type="match status" value="1"/>
</dbReference>
<reference evidence="3 4" key="1">
    <citation type="submission" date="2024-10" db="EMBL/GenBank/DDBJ databases">
        <authorList>
            <person name="Kim D."/>
        </authorList>
    </citation>
    <scope>NUCLEOTIDE SEQUENCE [LARGE SCALE GENOMIC DNA]</scope>
    <source>
        <strain evidence="3">BH-2024</strain>
    </source>
</reference>
<name>A0ABD2IIM2_9BILA</name>
<evidence type="ECO:0000256" key="2">
    <source>
        <dbReference type="ARBA" id="ARBA00023125"/>
    </source>
</evidence>
<dbReference type="AlphaFoldDB" id="A0ABD2IIM2"/>
<evidence type="ECO:0000313" key="4">
    <source>
        <dbReference type="Proteomes" id="UP001620626"/>
    </source>
</evidence>
<dbReference type="EMBL" id="JBICBT010001175">
    <property type="protein sequence ID" value="KAL3079994.1"/>
    <property type="molecule type" value="Genomic_DNA"/>
</dbReference>
<evidence type="ECO:0000313" key="3">
    <source>
        <dbReference type="EMBL" id="KAL3079994.1"/>
    </source>
</evidence>
<organism evidence="3 4">
    <name type="scientific">Heterodera trifolii</name>
    <dbReference type="NCBI Taxonomy" id="157864"/>
    <lineage>
        <taxon>Eukaryota</taxon>
        <taxon>Metazoa</taxon>
        <taxon>Ecdysozoa</taxon>
        <taxon>Nematoda</taxon>
        <taxon>Chromadorea</taxon>
        <taxon>Rhabditida</taxon>
        <taxon>Tylenchina</taxon>
        <taxon>Tylenchomorpha</taxon>
        <taxon>Tylenchoidea</taxon>
        <taxon>Heteroderidae</taxon>
        <taxon>Heteroderinae</taxon>
        <taxon>Heterodera</taxon>
    </lineage>
</organism>
<comment type="similarity">
    <text evidence="1">Belongs to the PUR DNA-binding protein family.</text>
</comment>
<accession>A0ABD2IIM2</accession>
<dbReference type="Pfam" id="PF04845">
    <property type="entry name" value="PurA"/>
    <property type="match status" value="1"/>
</dbReference>
<dbReference type="Proteomes" id="UP001620626">
    <property type="component" value="Unassembled WGS sequence"/>
</dbReference>
<keyword evidence="2" id="KW-0238">DNA-binding</keyword>
<gene>
    <name evidence="3" type="ORF">niasHT_034552</name>
</gene>
<proteinExistence type="inferred from homology"/>
<evidence type="ECO:0000256" key="1">
    <source>
        <dbReference type="ARBA" id="ARBA00009251"/>
    </source>
</evidence>
<dbReference type="GO" id="GO:0003677">
    <property type="term" value="F:DNA binding"/>
    <property type="evidence" value="ECO:0007669"/>
    <property type="project" value="UniProtKB-KW"/>
</dbReference>
<protein>
    <submittedName>
        <fullName evidence="3">Uncharacterized protein</fullName>
    </submittedName>
</protein>
<comment type="caution">
    <text evidence="3">The sequence shown here is derived from an EMBL/GenBank/DDBJ whole genome shotgun (WGS) entry which is preliminary data.</text>
</comment>